<evidence type="ECO:0000256" key="2">
    <source>
        <dbReference type="ARBA" id="ARBA00022714"/>
    </source>
</evidence>
<dbReference type="Gene3D" id="2.102.10.10">
    <property type="entry name" value="Rieske [2Fe-2S] iron-sulphur domain"/>
    <property type="match status" value="1"/>
</dbReference>
<keyword evidence="4" id="KW-0058">Aromatic hydrocarbons catabolism</keyword>
<keyword evidence="2" id="KW-0001">2Fe-2S</keyword>
<reference evidence="11 12" key="1">
    <citation type="submission" date="2020-08" db="EMBL/GenBank/DDBJ databases">
        <title>A Genomic Blueprint of the Chicken Gut Microbiome.</title>
        <authorList>
            <person name="Gilroy R."/>
            <person name="Ravi A."/>
            <person name="Getino M."/>
            <person name="Pursley I."/>
            <person name="Horton D.L."/>
            <person name="Alikhan N.-F."/>
            <person name="Baker D."/>
            <person name="Gharbi K."/>
            <person name="Hall N."/>
            <person name="Watson M."/>
            <person name="Adriaenssens E.M."/>
            <person name="Foster-Nyarko E."/>
            <person name="Jarju S."/>
            <person name="Secka A."/>
            <person name="Antonio M."/>
            <person name="Oren A."/>
            <person name="Chaudhuri R."/>
            <person name="La Ragione R.M."/>
            <person name="Hildebrand F."/>
            <person name="Pallen M.J."/>
        </authorList>
    </citation>
    <scope>NUCLEOTIDE SEQUENCE [LARGE SCALE GENOMIC DNA]</scope>
    <source>
        <strain evidence="11 12">Sa2CUA2</strain>
    </source>
</reference>
<dbReference type="PANTHER" id="PTHR43756:SF1">
    <property type="entry name" value="3-PHENYLPROPIONATE_CINNAMIC ACID DIOXYGENASE SUBUNIT ALPHA"/>
    <property type="match status" value="1"/>
</dbReference>
<keyword evidence="8" id="KW-0411">Iron-sulfur</keyword>
<feature type="domain" description="Rieske" evidence="10">
    <location>
        <begin position="55"/>
        <end position="166"/>
    </location>
</feature>
<comment type="similarity">
    <text evidence="1">Belongs to the bacterial ring-hydroxylating dioxygenase alpha subunit family.</text>
</comment>
<dbReference type="PROSITE" id="PS51296">
    <property type="entry name" value="RIESKE"/>
    <property type="match status" value="1"/>
</dbReference>
<comment type="caution">
    <text evidence="11">The sequence shown here is derived from an EMBL/GenBank/DDBJ whole genome shotgun (WGS) entry which is preliminary data.</text>
</comment>
<keyword evidence="12" id="KW-1185">Reference proteome</keyword>
<evidence type="ECO:0000256" key="4">
    <source>
        <dbReference type="ARBA" id="ARBA00022797"/>
    </source>
</evidence>
<dbReference type="PANTHER" id="PTHR43756">
    <property type="entry name" value="CHOLINE MONOOXYGENASE, CHLOROPLASTIC"/>
    <property type="match status" value="1"/>
</dbReference>
<evidence type="ECO:0000256" key="3">
    <source>
        <dbReference type="ARBA" id="ARBA00022723"/>
    </source>
</evidence>
<evidence type="ECO:0000256" key="9">
    <source>
        <dbReference type="ARBA" id="ARBA00023027"/>
    </source>
</evidence>
<dbReference type="RefSeq" id="WP_251836765.1">
    <property type="nucleotide sequence ID" value="NZ_JACSQG010000006.1"/>
</dbReference>
<dbReference type="Proteomes" id="UP000611945">
    <property type="component" value="Unassembled WGS sequence"/>
</dbReference>
<sequence>MLNYDLIYSGDRDAFLDNLCQRVEAGMDQGLLPVEVFRDDTVFRAEMERIFTRNWIFVAHTSEIPNKGDFVLRRLGLDKVIITRDNSGEINVLLNHCRHRGSEICHHDKGNASTFKCPYHGWVYRNNGDWAGAPHLDDAYGGPLDKKEWGLLRTPRVEVLHGFIFTSLSDNVPPLREYLGGAAWMFDAIFGLHPDGMRVLKEPERFIVKADWKSGAENFSGDAYHVSTAHLSASLSNFIPAVNEVSSVACAYDFGNGNSFIGHDLPKLIHPMFEMWGYPPEFREQFDLSGLDETQIEMITNKPPTIGTIFPNFSYLRFPQPAVPGEMPVPFTSIRVWQPVAPGVMELWNYELEYAFLPDEFIEKCYLAGQFGFGSGGIFEQDDTAVWEGIAKAASSPWNRAKGTQLHYQQKREPIDETWKGPGNFHPSVYGESSQEAFWRRWLKEMADGKAERIIRDDACNKGAQR</sequence>
<accession>A0ABR8TQS8</accession>
<evidence type="ECO:0000256" key="8">
    <source>
        <dbReference type="ARBA" id="ARBA00023014"/>
    </source>
</evidence>
<dbReference type="Gene3D" id="3.90.380.10">
    <property type="entry name" value="Naphthalene 1,2-dioxygenase Alpha Subunit, Chain A, domain 1"/>
    <property type="match status" value="1"/>
</dbReference>
<keyword evidence="6" id="KW-0560">Oxidoreductase</keyword>
<evidence type="ECO:0000256" key="6">
    <source>
        <dbReference type="ARBA" id="ARBA00023002"/>
    </source>
</evidence>
<evidence type="ECO:0000259" key="10">
    <source>
        <dbReference type="PROSITE" id="PS51296"/>
    </source>
</evidence>
<dbReference type="Pfam" id="PF00848">
    <property type="entry name" value="Ring_hydroxyl_A"/>
    <property type="match status" value="1"/>
</dbReference>
<gene>
    <name evidence="11" type="ORF">H9642_12410</name>
</gene>
<organism evidence="11 12">
    <name type="scientific">Serpens gallinarum</name>
    <dbReference type="NCBI Taxonomy" id="2763075"/>
    <lineage>
        <taxon>Bacteria</taxon>
        <taxon>Pseudomonadati</taxon>
        <taxon>Pseudomonadota</taxon>
        <taxon>Gammaproteobacteria</taxon>
        <taxon>Pseudomonadales</taxon>
        <taxon>Pseudomonadaceae</taxon>
        <taxon>Pseudomonas</taxon>
    </lineage>
</organism>
<dbReference type="SUPFAM" id="SSF55961">
    <property type="entry name" value="Bet v1-like"/>
    <property type="match status" value="1"/>
</dbReference>
<dbReference type="InterPro" id="IPR036922">
    <property type="entry name" value="Rieske_2Fe-2S_sf"/>
</dbReference>
<dbReference type="InterPro" id="IPR001663">
    <property type="entry name" value="Rng_hydr_dOase-A"/>
</dbReference>
<proteinExistence type="inferred from homology"/>
<evidence type="ECO:0000313" key="12">
    <source>
        <dbReference type="Proteomes" id="UP000611945"/>
    </source>
</evidence>
<dbReference type="InterPro" id="IPR017941">
    <property type="entry name" value="Rieske_2Fe-2S"/>
</dbReference>
<dbReference type="Pfam" id="PF00355">
    <property type="entry name" value="Rieske"/>
    <property type="match status" value="1"/>
</dbReference>
<evidence type="ECO:0000256" key="1">
    <source>
        <dbReference type="ARBA" id="ARBA00008751"/>
    </source>
</evidence>
<keyword evidence="3" id="KW-0479">Metal-binding</keyword>
<dbReference type="PROSITE" id="PS00570">
    <property type="entry name" value="RING_HYDROXYL_ALPHA"/>
    <property type="match status" value="1"/>
</dbReference>
<keyword evidence="9" id="KW-0520">NAD</keyword>
<dbReference type="InterPro" id="IPR015881">
    <property type="entry name" value="ARHD_Rieske_2Fe_2S"/>
</dbReference>
<protein>
    <submittedName>
        <fullName evidence="11">Rieske 2Fe-2S domain-containing protein</fullName>
    </submittedName>
</protein>
<evidence type="ECO:0000313" key="11">
    <source>
        <dbReference type="EMBL" id="MBD7977989.1"/>
    </source>
</evidence>
<dbReference type="InterPro" id="IPR015879">
    <property type="entry name" value="Ring_hydroxy_dOase_asu_C_dom"/>
</dbReference>
<evidence type="ECO:0000256" key="5">
    <source>
        <dbReference type="ARBA" id="ARBA00022964"/>
    </source>
</evidence>
<dbReference type="PRINTS" id="PR00090">
    <property type="entry name" value="RNGDIOXGNASE"/>
</dbReference>
<dbReference type="EMBL" id="JACSQG010000006">
    <property type="protein sequence ID" value="MBD7977989.1"/>
    <property type="molecule type" value="Genomic_DNA"/>
</dbReference>
<dbReference type="SUPFAM" id="SSF50022">
    <property type="entry name" value="ISP domain"/>
    <property type="match status" value="1"/>
</dbReference>
<keyword evidence="5" id="KW-0223">Dioxygenase</keyword>
<name>A0ABR8TQS8_9PSED</name>
<evidence type="ECO:0000256" key="7">
    <source>
        <dbReference type="ARBA" id="ARBA00023004"/>
    </source>
</evidence>
<keyword evidence="7" id="KW-0408">Iron</keyword>